<dbReference type="EMBL" id="CADCUS010000498">
    <property type="protein sequence ID" value="CAA9434241.1"/>
    <property type="molecule type" value="Genomic_DNA"/>
</dbReference>
<organism evidence="3">
    <name type="scientific">uncultured Pseudonocardia sp</name>
    <dbReference type="NCBI Taxonomy" id="211455"/>
    <lineage>
        <taxon>Bacteria</taxon>
        <taxon>Bacillati</taxon>
        <taxon>Actinomycetota</taxon>
        <taxon>Actinomycetes</taxon>
        <taxon>Pseudonocardiales</taxon>
        <taxon>Pseudonocardiaceae</taxon>
        <taxon>Pseudonocardia</taxon>
        <taxon>environmental samples</taxon>
    </lineage>
</organism>
<dbReference type="SUPFAM" id="SSF55846">
    <property type="entry name" value="N-acetylmuramoyl-L-alanine amidase-like"/>
    <property type="match status" value="1"/>
</dbReference>
<dbReference type="CDD" id="cd06583">
    <property type="entry name" value="PGRP"/>
    <property type="match status" value="1"/>
</dbReference>
<protein>
    <recommendedName>
        <fullName evidence="2">N-acetylmuramoyl-L-alanine amidase domain-containing protein</fullName>
    </recommendedName>
</protein>
<dbReference type="Gene3D" id="3.40.80.10">
    <property type="entry name" value="Peptidoglycan recognition protein-like"/>
    <property type="match status" value="1"/>
</dbReference>
<proteinExistence type="predicted"/>
<dbReference type="GO" id="GO:0009253">
    <property type="term" value="P:peptidoglycan catabolic process"/>
    <property type="evidence" value="ECO:0007669"/>
    <property type="project" value="InterPro"/>
</dbReference>
<gene>
    <name evidence="3" type="ORF">AVDCRST_MAG66-3514</name>
</gene>
<evidence type="ECO:0000259" key="2">
    <source>
        <dbReference type="Pfam" id="PF01510"/>
    </source>
</evidence>
<evidence type="ECO:0000313" key="3">
    <source>
        <dbReference type="EMBL" id="CAA9434241.1"/>
    </source>
</evidence>
<name>A0A6J4QD35_9PSEU</name>
<sequence length="331" mass="35921">MGELTASQAVAMEELDMARYPGASWRPLASDWRAQPAIAGPDLLVLHTMVGSLSGTDSYFRGNGYVGTESHFGVGHDGTTYQWQDTTRRAEANLNANDNAISIETADVGTGFPVWNTNDGSQVPAWTSRQLDRLVDLIAWACRAHDIPCVLVPDSRAGRRGIGYHRQGVPLRRGATVSQTGGELWSTAVGKVCPGDRRIAQIPTIIGRARAVLAGQEEDIMATAAELRQIVREEVAAVARRRDVGFARDQILTRLGVDDTVGAPDTMPPEELAAIEPARRVDIGYALDELRRENQQLRAEIVELRALLEAPTPSGADEERPDRPAEPVGTD</sequence>
<accession>A0A6J4QD35</accession>
<feature type="region of interest" description="Disordered" evidence="1">
    <location>
        <begin position="308"/>
        <end position="331"/>
    </location>
</feature>
<dbReference type="AlphaFoldDB" id="A0A6J4QD35"/>
<dbReference type="GO" id="GO:0008745">
    <property type="term" value="F:N-acetylmuramoyl-L-alanine amidase activity"/>
    <property type="evidence" value="ECO:0007669"/>
    <property type="project" value="InterPro"/>
</dbReference>
<feature type="domain" description="N-acetylmuramoyl-L-alanine amidase" evidence="2">
    <location>
        <begin position="41"/>
        <end position="148"/>
    </location>
</feature>
<dbReference type="Pfam" id="PF01510">
    <property type="entry name" value="Amidase_2"/>
    <property type="match status" value="1"/>
</dbReference>
<dbReference type="InterPro" id="IPR002502">
    <property type="entry name" value="Amidase_domain"/>
</dbReference>
<reference evidence="3" key="1">
    <citation type="submission" date="2020-02" db="EMBL/GenBank/DDBJ databases">
        <authorList>
            <person name="Meier V. D."/>
        </authorList>
    </citation>
    <scope>NUCLEOTIDE SEQUENCE</scope>
    <source>
        <strain evidence="3">AVDCRST_MAG66</strain>
    </source>
</reference>
<dbReference type="InterPro" id="IPR036505">
    <property type="entry name" value="Amidase/PGRP_sf"/>
</dbReference>
<evidence type="ECO:0000256" key="1">
    <source>
        <dbReference type="SAM" id="MobiDB-lite"/>
    </source>
</evidence>